<accession>A0A5S5BYE2</accession>
<dbReference type="Proteomes" id="UP000323257">
    <property type="component" value="Unassembled WGS sequence"/>
</dbReference>
<dbReference type="AlphaFoldDB" id="A0A5S5BYE2"/>
<evidence type="ECO:0000313" key="2">
    <source>
        <dbReference type="Proteomes" id="UP000323257"/>
    </source>
</evidence>
<organism evidence="1 2">
    <name type="scientific">Paenibacillus methanolicus</name>
    <dbReference type="NCBI Taxonomy" id="582686"/>
    <lineage>
        <taxon>Bacteria</taxon>
        <taxon>Bacillati</taxon>
        <taxon>Bacillota</taxon>
        <taxon>Bacilli</taxon>
        <taxon>Bacillales</taxon>
        <taxon>Paenibacillaceae</taxon>
        <taxon>Paenibacillus</taxon>
    </lineage>
</organism>
<gene>
    <name evidence="1" type="ORF">BCM02_110268</name>
</gene>
<comment type="caution">
    <text evidence="1">The sequence shown here is derived from an EMBL/GenBank/DDBJ whole genome shotgun (WGS) entry which is preliminary data.</text>
</comment>
<reference evidence="1 2" key="1">
    <citation type="submission" date="2019-07" db="EMBL/GenBank/DDBJ databases">
        <title>Genomic Encyclopedia of Type Strains, Phase III (KMG-III): the genomes of soil and plant-associated and newly described type strains.</title>
        <authorList>
            <person name="Whitman W."/>
        </authorList>
    </citation>
    <scope>NUCLEOTIDE SEQUENCE [LARGE SCALE GENOMIC DNA]</scope>
    <source>
        <strain evidence="1 2">BL24</strain>
    </source>
</reference>
<name>A0A5S5BYE2_9BACL</name>
<proteinExistence type="predicted"/>
<evidence type="ECO:0000313" key="1">
    <source>
        <dbReference type="EMBL" id="TYP71316.1"/>
    </source>
</evidence>
<keyword evidence="2" id="KW-1185">Reference proteome</keyword>
<dbReference type="EMBL" id="VNHS01000010">
    <property type="protein sequence ID" value="TYP71316.1"/>
    <property type="molecule type" value="Genomic_DNA"/>
</dbReference>
<sequence>MLCPVCNGLESLFALCRSCGQPAADCGRLSDYSGPYSPYEPDPDLHNTDAAATSVFSAELTCKHLVSCPVCGMSEETAVKQWRASEH</sequence>
<protein>
    <submittedName>
        <fullName evidence="1">Uncharacterized protein</fullName>
    </submittedName>
</protein>